<evidence type="ECO:0000313" key="1">
    <source>
        <dbReference type="EMBL" id="CNV61937.1"/>
    </source>
</evidence>
<accession>A0A655FCZ4</accession>
<sequence length="55" mass="5867">MLASFRSRVTDTHPRRALDVAARVVAEQVVDGPHAELLVEGIGCRGAEDAIEPIA</sequence>
<evidence type="ECO:0000313" key="2">
    <source>
        <dbReference type="Proteomes" id="UP000039217"/>
    </source>
</evidence>
<dbReference type="EMBL" id="CQQC01001078">
    <property type="protein sequence ID" value="CNV61937.1"/>
    <property type="molecule type" value="Genomic_DNA"/>
</dbReference>
<reference evidence="1 2" key="1">
    <citation type="submission" date="2015-03" db="EMBL/GenBank/DDBJ databases">
        <authorList>
            <consortium name="Pathogen Informatics"/>
        </authorList>
    </citation>
    <scope>NUCLEOTIDE SEQUENCE [LARGE SCALE GENOMIC DNA]</scope>
    <source>
        <strain evidence="1 2">D00501624</strain>
    </source>
</reference>
<name>A0A655FCZ4_MYCTX</name>
<dbReference type="AlphaFoldDB" id="A0A655FCZ4"/>
<gene>
    <name evidence="1" type="ORF">ERS007661_02819</name>
</gene>
<protein>
    <submittedName>
        <fullName evidence="1">Uncharacterized protein</fullName>
    </submittedName>
</protein>
<proteinExistence type="predicted"/>
<organism evidence="1 2">
    <name type="scientific">Mycobacterium tuberculosis</name>
    <dbReference type="NCBI Taxonomy" id="1773"/>
    <lineage>
        <taxon>Bacteria</taxon>
        <taxon>Bacillati</taxon>
        <taxon>Actinomycetota</taxon>
        <taxon>Actinomycetes</taxon>
        <taxon>Mycobacteriales</taxon>
        <taxon>Mycobacteriaceae</taxon>
        <taxon>Mycobacterium</taxon>
        <taxon>Mycobacterium tuberculosis complex</taxon>
    </lineage>
</organism>
<dbReference type="Proteomes" id="UP000039217">
    <property type="component" value="Unassembled WGS sequence"/>
</dbReference>